<gene>
    <name evidence="2" type="ORF">FRX48_07484</name>
</gene>
<protein>
    <recommendedName>
        <fullName evidence="4">SH3 domain-containing protein</fullName>
    </recommendedName>
</protein>
<dbReference type="SUPFAM" id="SSF50044">
    <property type="entry name" value="SH3-domain"/>
    <property type="match status" value="1"/>
</dbReference>
<sequence>MREKYKSGDNVMPKLKMEMEGTEEEADRRMMEEVRELSLRDVGVQNGGSYESRVRHGGMPRDRDTRDEDARQRRRPDEARRRRHEGQVAVGDESGSAPGDVDRRSQARSAEMQEEILRQITDEGLLDGIDLNNMNVAQEDELSNEQGRKMLRARILGVFAAAHRDRTKINRGNVTRQDLRISPSAENIKWYKATTLAGARKIFTSVIIEVQRQGARSATILSDRPRSSQADQGRPRGLSSQGRRPTEPQRRRRVSDSGRRPVVDTNPRSEVPALQVPDRTDTERSNTERITPLLGATDIAPLSRPPDQPPASIVTAAEIPSAQRALHPQDVPSSRPVTSSSSLVTPKPRPLLYPEPLIACDRCGKSNIEYELHKNCSACKDGNFNLCLRCYRLGLGCLHWFGFGYAVWMNYERQGRLEGYPPNRPQPHTLTGCRYLKPKAESIQLPDSEANRPLVTRISPENGDKGWRRCLRGYRMVIVGFEDSARGQRRVVVKDRVGGCNLHEGGPAPEGDELWTWRDGRGGEASMLVSKNVSVRAGRAEAGAGNGALLPPILLADMPFPPSGGAGMRVRARWAFWPREGVEDGLGFPKGADVVEAEDVNGDWWMGRFCGKGGLVPGNYWD</sequence>
<feature type="compositionally biased region" description="Basic and acidic residues" evidence="1">
    <location>
        <begin position="59"/>
        <end position="80"/>
    </location>
</feature>
<dbReference type="CDD" id="cd00174">
    <property type="entry name" value="SH3"/>
    <property type="match status" value="1"/>
</dbReference>
<comment type="caution">
    <text evidence="2">The sequence shown here is derived from an EMBL/GenBank/DDBJ whole genome shotgun (WGS) entry which is preliminary data.</text>
</comment>
<name>A0A5M8PIF9_9LECA</name>
<dbReference type="EMBL" id="VXIT01000013">
    <property type="protein sequence ID" value="KAA6408402.1"/>
    <property type="molecule type" value="Genomic_DNA"/>
</dbReference>
<evidence type="ECO:0000313" key="3">
    <source>
        <dbReference type="Proteomes" id="UP000324767"/>
    </source>
</evidence>
<evidence type="ECO:0000256" key="1">
    <source>
        <dbReference type="SAM" id="MobiDB-lite"/>
    </source>
</evidence>
<dbReference type="AlphaFoldDB" id="A0A5M8PIF9"/>
<feature type="compositionally biased region" description="Low complexity" evidence="1">
    <location>
        <begin position="331"/>
        <end position="346"/>
    </location>
</feature>
<dbReference type="Gene3D" id="2.30.30.40">
    <property type="entry name" value="SH3 Domains"/>
    <property type="match status" value="1"/>
</dbReference>
<dbReference type="InterPro" id="IPR036028">
    <property type="entry name" value="SH3-like_dom_sf"/>
</dbReference>
<feature type="compositionally biased region" description="Basic and acidic residues" evidence="1">
    <location>
        <begin position="278"/>
        <end position="287"/>
    </location>
</feature>
<reference evidence="2 3" key="1">
    <citation type="submission" date="2019-09" db="EMBL/GenBank/DDBJ databases">
        <title>The hologenome of the rock-dwelling lichen Lasallia pustulata.</title>
        <authorList>
            <person name="Greshake Tzovaras B."/>
            <person name="Segers F."/>
            <person name="Bicker A."/>
            <person name="Dal Grande F."/>
            <person name="Otte J."/>
            <person name="Hankeln T."/>
            <person name="Schmitt I."/>
            <person name="Ebersberger I."/>
        </authorList>
    </citation>
    <scope>NUCLEOTIDE SEQUENCE [LARGE SCALE GENOMIC DNA]</scope>
    <source>
        <strain evidence="2">A1-1</strain>
    </source>
</reference>
<proteinExistence type="predicted"/>
<accession>A0A5M8PIF9</accession>
<feature type="region of interest" description="Disordered" evidence="1">
    <location>
        <begin position="218"/>
        <end position="348"/>
    </location>
</feature>
<feature type="compositionally biased region" description="Basic and acidic residues" evidence="1">
    <location>
        <begin position="26"/>
        <end position="39"/>
    </location>
</feature>
<feature type="compositionally biased region" description="Basic and acidic residues" evidence="1">
    <location>
        <begin position="244"/>
        <end position="262"/>
    </location>
</feature>
<organism evidence="2 3">
    <name type="scientific">Lasallia pustulata</name>
    <dbReference type="NCBI Taxonomy" id="136370"/>
    <lineage>
        <taxon>Eukaryota</taxon>
        <taxon>Fungi</taxon>
        <taxon>Dikarya</taxon>
        <taxon>Ascomycota</taxon>
        <taxon>Pezizomycotina</taxon>
        <taxon>Lecanoromycetes</taxon>
        <taxon>OSLEUM clade</taxon>
        <taxon>Umbilicariomycetidae</taxon>
        <taxon>Umbilicariales</taxon>
        <taxon>Umbilicariaceae</taxon>
        <taxon>Lasallia</taxon>
    </lineage>
</organism>
<feature type="region of interest" description="Disordered" evidence="1">
    <location>
        <begin position="1"/>
        <end position="110"/>
    </location>
</feature>
<evidence type="ECO:0008006" key="4">
    <source>
        <dbReference type="Google" id="ProtNLM"/>
    </source>
</evidence>
<evidence type="ECO:0000313" key="2">
    <source>
        <dbReference type="EMBL" id="KAA6408402.1"/>
    </source>
</evidence>
<dbReference type="Proteomes" id="UP000324767">
    <property type="component" value="Unassembled WGS sequence"/>
</dbReference>
<dbReference type="OrthoDB" id="1305878at2759"/>